<dbReference type="RefSeq" id="WP_130719466.1">
    <property type="nucleotide sequence ID" value="NZ_SIOP01000005.1"/>
</dbReference>
<dbReference type="InterPro" id="IPR038765">
    <property type="entry name" value="Papain-like_cys_pep_sf"/>
</dbReference>
<keyword evidence="2" id="KW-0614">Plasmid</keyword>
<evidence type="ECO:0000259" key="1">
    <source>
        <dbReference type="SMART" id="SM00645"/>
    </source>
</evidence>
<dbReference type="GO" id="GO:0008234">
    <property type="term" value="F:cysteine-type peptidase activity"/>
    <property type="evidence" value="ECO:0007669"/>
    <property type="project" value="InterPro"/>
</dbReference>
<dbReference type="SUPFAM" id="SSF54001">
    <property type="entry name" value="Cysteine proteinases"/>
    <property type="match status" value="1"/>
</dbReference>
<name>A0A7M3DJI5_RHILE</name>
<organism evidence="2 3">
    <name type="scientific">Rhizobium leguminosarum</name>
    <dbReference type="NCBI Taxonomy" id="384"/>
    <lineage>
        <taxon>Bacteria</taxon>
        <taxon>Pseudomonadati</taxon>
        <taxon>Pseudomonadota</taxon>
        <taxon>Alphaproteobacteria</taxon>
        <taxon>Hyphomicrobiales</taxon>
        <taxon>Rhizobiaceae</taxon>
        <taxon>Rhizobium/Agrobacterium group</taxon>
        <taxon>Rhizobium</taxon>
    </lineage>
</organism>
<dbReference type="InterPro" id="IPR025660">
    <property type="entry name" value="Pept_his_AS"/>
</dbReference>
<dbReference type="Pfam" id="PF00112">
    <property type="entry name" value="Peptidase_C1"/>
    <property type="match status" value="1"/>
</dbReference>
<reference evidence="2 3" key="1">
    <citation type="submission" date="2019-02" db="EMBL/GenBank/DDBJ databases">
        <title>The genomic architecture of introgression among sibling species of bacteria.</title>
        <authorList>
            <person name="Cavassim M.I.A."/>
            <person name="Moeskjaer S."/>
            <person name="Moslemi C."/>
            <person name="Fields B."/>
            <person name="Bachmann A."/>
            <person name="Vilhjalmsson B."/>
            <person name="Schierup M.H."/>
            <person name="Young J.P.W."/>
            <person name="Andersen S.U."/>
        </authorList>
    </citation>
    <scope>NUCLEOTIDE SEQUENCE [LARGE SCALE GENOMIC DNA]</scope>
    <source>
        <strain evidence="2 3">SM135B</strain>
        <plasmid evidence="2">pSM135B_Rh08</plasmid>
    </source>
</reference>
<dbReference type="InterPro" id="IPR000668">
    <property type="entry name" value="Peptidase_C1A_C"/>
</dbReference>
<gene>
    <name evidence="2" type="ORF">ELH90_36305</name>
</gene>
<dbReference type="CDD" id="cd02619">
    <property type="entry name" value="Peptidase_C1"/>
    <property type="match status" value="1"/>
</dbReference>
<dbReference type="GO" id="GO:0006508">
    <property type="term" value="P:proteolysis"/>
    <property type="evidence" value="ECO:0007669"/>
    <property type="project" value="InterPro"/>
</dbReference>
<dbReference type="SMART" id="SM00645">
    <property type="entry name" value="Pept_C1"/>
    <property type="match status" value="1"/>
</dbReference>
<geneLocation type="plasmid" evidence="2">
    <name>pSM135B_Rh08</name>
</geneLocation>
<dbReference type="Gene3D" id="3.90.70.10">
    <property type="entry name" value="Cysteine proteinases"/>
    <property type="match status" value="1"/>
</dbReference>
<dbReference type="EMBL" id="SIOP01000005">
    <property type="protein sequence ID" value="TAY42402.1"/>
    <property type="molecule type" value="Genomic_DNA"/>
</dbReference>
<protein>
    <recommendedName>
        <fullName evidence="1">Peptidase C1A papain C-terminal domain-containing protein</fullName>
    </recommendedName>
</protein>
<evidence type="ECO:0000313" key="2">
    <source>
        <dbReference type="EMBL" id="TAY42402.1"/>
    </source>
</evidence>
<proteinExistence type="predicted"/>
<feature type="domain" description="Peptidase C1A papain C-terminal" evidence="1">
    <location>
        <begin position="2"/>
        <end position="215"/>
    </location>
</feature>
<dbReference type="PROSITE" id="PS00639">
    <property type="entry name" value="THIOL_PROTEASE_HIS"/>
    <property type="match status" value="1"/>
</dbReference>
<dbReference type="AlphaFoldDB" id="A0A7M3DJI5"/>
<dbReference type="Proteomes" id="UP000292974">
    <property type="component" value="Unassembled WGS sequence"/>
</dbReference>
<accession>A0A7M3DJI5</accession>
<sequence>MINAVVDLRGQLPPAGLQGRRNCCLAFAASTAHEQARGNGGPLSVEYLYYQSVALSPGANPDMGATMAAVATAVRDKGQPIEEIWPFQKSQLYPPAWAPPTDLGQIFNADANVGKLSFEQICDVLDSGRAIVFGMVITDRFRVPDQGGKIEASSADIERGGHAVLAVGHGHDQTGSRYVLIRNSWGVTWGVGGHAWISETYLNAQLHETAILEGVT</sequence>
<comment type="caution">
    <text evidence="2">The sequence shown here is derived from an EMBL/GenBank/DDBJ whole genome shotgun (WGS) entry which is preliminary data.</text>
</comment>
<evidence type="ECO:0000313" key="3">
    <source>
        <dbReference type="Proteomes" id="UP000292974"/>
    </source>
</evidence>